<proteinExistence type="predicted"/>
<keyword evidence="5" id="KW-0413">Isomerase</keyword>
<dbReference type="AlphaFoldDB" id="A0A563EWS3"/>
<dbReference type="PANTHER" id="PTHR45625:SF3">
    <property type="entry name" value="PEPTIDYL-PROLYL CIS-TRANS ISOMERASE B-RELATED"/>
    <property type="match status" value="1"/>
</dbReference>
<feature type="region of interest" description="Disordered" evidence="2">
    <location>
        <begin position="258"/>
        <end position="286"/>
    </location>
</feature>
<keyword evidence="6" id="KW-1185">Reference proteome</keyword>
<dbReference type="PROSITE" id="PS50072">
    <property type="entry name" value="CSA_PPIASE_2"/>
    <property type="match status" value="1"/>
</dbReference>
<gene>
    <name evidence="5" type="ORF">FKR81_11255</name>
</gene>
<protein>
    <submittedName>
        <fullName evidence="5">Peptidylprolyl isomerase</fullName>
    </submittedName>
</protein>
<keyword evidence="3" id="KW-1133">Transmembrane helix</keyword>
<dbReference type="SUPFAM" id="SSF50891">
    <property type="entry name" value="Cyclophilin-like"/>
    <property type="match status" value="1"/>
</dbReference>
<accession>A0A563EWS3</accession>
<reference evidence="5 6" key="1">
    <citation type="submission" date="2019-07" db="EMBL/GenBank/DDBJ databases">
        <title>Lentzea xizangensis sp. nov., isolated from Qinghai-Tibetan Plateau Soils.</title>
        <authorList>
            <person name="Huang J."/>
        </authorList>
    </citation>
    <scope>NUCLEOTIDE SEQUENCE [LARGE SCALE GENOMIC DNA]</scope>
    <source>
        <strain evidence="5 6">FXJ1.1311</strain>
    </source>
</reference>
<evidence type="ECO:0000259" key="4">
    <source>
        <dbReference type="PROSITE" id="PS50072"/>
    </source>
</evidence>
<evidence type="ECO:0000256" key="3">
    <source>
        <dbReference type="SAM" id="Phobius"/>
    </source>
</evidence>
<dbReference type="OrthoDB" id="5507614at2"/>
<comment type="function">
    <text evidence="1">PPIases accelerate the folding of proteins. It catalyzes the cis-trans isomerization of proline imidic peptide bonds in oligopeptides.</text>
</comment>
<evidence type="ECO:0000256" key="1">
    <source>
        <dbReference type="ARBA" id="ARBA00002388"/>
    </source>
</evidence>
<evidence type="ECO:0000313" key="5">
    <source>
        <dbReference type="EMBL" id="TWP52150.1"/>
    </source>
</evidence>
<dbReference type="GO" id="GO:0003755">
    <property type="term" value="F:peptidyl-prolyl cis-trans isomerase activity"/>
    <property type="evidence" value="ECO:0007669"/>
    <property type="project" value="InterPro"/>
</dbReference>
<evidence type="ECO:0000313" key="6">
    <source>
        <dbReference type="Proteomes" id="UP000316639"/>
    </source>
</evidence>
<dbReference type="RefSeq" id="WP_146350946.1">
    <property type="nucleotide sequence ID" value="NZ_VOBR01000006.1"/>
</dbReference>
<dbReference type="Gene3D" id="2.40.100.10">
    <property type="entry name" value="Cyclophilin-like"/>
    <property type="match status" value="1"/>
</dbReference>
<feature type="compositionally biased region" description="Basic and acidic residues" evidence="2">
    <location>
        <begin position="273"/>
        <end position="286"/>
    </location>
</feature>
<name>A0A563EWS3_9PSEU</name>
<dbReference type="InterPro" id="IPR044666">
    <property type="entry name" value="Cyclophilin_A-like"/>
</dbReference>
<sequence>MPNNEQRRAAAKRKLERQLVRRVERAKKRRTVAIIATGLAVVLVAGGVYFLATYDFSSGDAAASETTPPAPITIPTEIKPLPKRPTALAEKVTCEYRKEENPAKQVNLPGTADVPATGTVNATLKLGQGEVPITLDRALAPCAANSFESLIKQGYFDGSPCHRMSTKGLQMLQCGDPTGTGTGGPGYKFDNEVWPELTYGRSYLAMANSGPDKTDPNKGTNGSQFFIVFGEAGLSPDYTVFGQVGEAGLKIIDDIARAGDDGSFDPSPGGGKPNKEVKIEKASVVQ</sequence>
<feature type="domain" description="PPIase cyclophilin-type" evidence="4">
    <location>
        <begin position="129"/>
        <end position="284"/>
    </location>
</feature>
<organism evidence="5 6">
    <name type="scientific">Lentzea tibetensis</name>
    <dbReference type="NCBI Taxonomy" id="2591470"/>
    <lineage>
        <taxon>Bacteria</taxon>
        <taxon>Bacillati</taxon>
        <taxon>Actinomycetota</taxon>
        <taxon>Actinomycetes</taxon>
        <taxon>Pseudonocardiales</taxon>
        <taxon>Pseudonocardiaceae</taxon>
        <taxon>Lentzea</taxon>
    </lineage>
</organism>
<dbReference type="CDD" id="cd00317">
    <property type="entry name" value="cyclophilin"/>
    <property type="match status" value="1"/>
</dbReference>
<dbReference type="InterPro" id="IPR002130">
    <property type="entry name" value="Cyclophilin-type_PPIase_dom"/>
</dbReference>
<dbReference type="InterPro" id="IPR029000">
    <property type="entry name" value="Cyclophilin-like_dom_sf"/>
</dbReference>
<comment type="caution">
    <text evidence="5">The sequence shown here is derived from an EMBL/GenBank/DDBJ whole genome shotgun (WGS) entry which is preliminary data.</text>
</comment>
<dbReference type="PANTHER" id="PTHR45625">
    <property type="entry name" value="PEPTIDYL-PROLYL CIS-TRANS ISOMERASE-RELATED"/>
    <property type="match status" value="1"/>
</dbReference>
<evidence type="ECO:0000256" key="2">
    <source>
        <dbReference type="SAM" id="MobiDB-lite"/>
    </source>
</evidence>
<feature type="transmembrane region" description="Helical" evidence="3">
    <location>
        <begin position="31"/>
        <end position="52"/>
    </location>
</feature>
<dbReference type="Pfam" id="PF00160">
    <property type="entry name" value="Pro_isomerase"/>
    <property type="match status" value="1"/>
</dbReference>
<dbReference type="EMBL" id="VOBR01000006">
    <property type="protein sequence ID" value="TWP52150.1"/>
    <property type="molecule type" value="Genomic_DNA"/>
</dbReference>
<keyword evidence="3" id="KW-0812">Transmembrane</keyword>
<dbReference type="Proteomes" id="UP000316639">
    <property type="component" value="Unassembled WGS sequence"/>
</dbReference>
<keyword evidence="3" id="KW-0472">Membrane</keyword>